<comment type="caution">
    <text evidence="2">The sequence shown here is derived from an EMBL/GenBank/DDBJ whole genome shotgun (WGS) entry which is preliminary data.</text>
</comment>
<dbReference type="Proteomes" id="UP001066276">
    <property type="component" value="Chromosome 1_2"/>
</dbReference>
<keyword evidence="3" id="KW-1185">Reference proteome</keyword>
<dbReference type="EMBL" id="JANPWB010000002">
    <property type="protein sequence ID" value="KAJ1205631.1"/>
    <property type="molecule type" value="Genomic_DNA"/>
</dbReference>
<accession>A0AAV7VZ02</accession>
<proteinExistence type="predicted"/>
<name>A0AAV7VZ02_PLEWA</name>
<feature type="compositionally biased region" description="Basic and acidic residues" evidence="1">
    <location>
        <begin position="55"/>
        <end position="73"/>
    </location>
</feature>
<evidence type="ECO:0000313" key="3">
    <source>
        <dbReference type="Proteomes" id="UP001066276"/>
    </source>
</evidence>
<sequence>MAVPGCWQPWREREVSGFPACRRKRSEAALRERQPERWQEVRGRWGGRADERWWRAGLERGSRDTPRSSKRDGLALASRPKKGEQLPGPPPPLKCSWGPGEEMRWCWLARGGAPGPCRGSQSEVAQSAYTCGPGRREWLSLGLDPPAPLGAPRALVDGGTGTWRAPNGRIEVHRPYFCHQDGAEAARQGPGLGGGEREVRRRRSWRTVVAACVGLGREPLRILDLGLGPPFKCPWGPAAPQSRVRQRGTANGETEWPCHIGTSVGG</sequence>
<evidence type="ECO:0000256" key="1">
    <source>
        <dbReference type="SAM" id="MobiDB-lite"/>
    </source>
</evidence>
<feature type="region of interest" description="Disordered" evidence="1">
    <location>
        <begin position="55"/>
        <end position="95"/>
    </location>
</feature>
<protein>
    <submittedName>
        <fullName evidence="2">Uncharacterized protein</fullName>
    </submittedName>
</protein>
<reference evidence="2" key="1">
    <citation type="journal article" date="2022" name="bioRxiv">
        <title>Sequencing and chromosome-scale assembly of the giantPleurodeles waltlgenome.</title>
        <authorList>
            <person name="Brown T."/>
            <person name="Elewa A."/>
            <person name="Iarovenko S."/>
            <person name="Subramanian E."/>
            <person name="Araus A.J."/>
            <person name="Petzold A."/>
            <person name="Susuki M."/>
            <person name="Suzuki K.-i.T."/>
            <person name="Hayashi T."/>
            <person name="Toyoda A."/>
            <person name="Oliveira C."/>
            <person name="Osipova E."/>
            <person name="Leigh N.D."/>
            <person name="Simon A."/>
            <person name="Yun M.H."/>
        </authorList>
    </citation>
    <scope>NUCLEOTIDE SEQUENCE</scope>
    <source>
        <strain evidence="2">20211129_DDA</strain>
        <tissue evidence="2">Liver</tissue>
    </source>
</reference>
<organism evidence="2 3">
    <name type="scientific">Pleurodeles waltl</name>
    <name type="common">Iberian ribbed newt</name>
    <dbReference type="NCBI Taxonomy" id="8319"/>
    <lineage>
        <taxon>Eukaryota</taxon>
        <taxon>Metazoa</taxon>
        <taxon>Chordata</taxon>
        <taxon>Craniata</taxon>
        <taxon>Vertebrata</taxon>
        <taxon>Euteleostomi</taxon>
        <taxon>Amphibia</taxon>
        <taxon>Batrachia</taxon>
        <taxon>Caudata</taxon>
        <taxon>Salamandroidea</taxon>
        <taxon>Salamandridae</taxon>
        <taxon>Pleurodelinae</taxon>
        <taxon>Pleurodeles</taxon>
    </lineage>
</organism>
<evidence type="ECO:0000313" key="2">
    <source>
        <dbReference type="EMBL" id="KAJ1205631.1"/>
    </source>
</evidence>
<gene>
    <name evidence="2" type="ORF">NDU88_001059</name>
</gene>
<dbReference type="AlphaFoldDB" id="A0AAV7VZ02"/>